<evidence type="ECO:0000256" key="2">
    <source>
        <dbReference type="ARBA" id="ARBA00022485"/>
    </source>
</evidence>
<dbReference type="STRING" id="573061.Clocel_0684"/>
<comment type="cofactor">
    <cofactor evidence="1">
        <name>[4Fe-4S] cluster</name>
        <dbReference type="ChEBI" id="CHEBI:49883"/>
    </cofactor>
</comment>
<dbReference type="Proteomes" id="UP000002730">
    <property type="component" value="Chromosome"/>
</dbReference>
<evidence type="ECO:0000313" key="8">
    <source>
        <dbReference type="EMBL" id="ADL50455.1"/>
    </source>
</evidence>
<organism evidence="8 9">
    <name type="scientific">Clostridium cellulovorans (strain ATCC 35296 / DSM 3052 / OCM 3 / 743B)</name>
    <dbReference type="NCBI Taxonomy" id="573061"/>
    <lineage>
        <taxon>Bacteria</taxon>
        <taxon>Bacillati</taxon>
        <taxon>Bacillota</taxon>
        <taxon>Clostridia</taxon>
        <taxon>Eubacteriales</taxon>
        <taxon>Clostridiaceae</taxon>
        <taxon>Clostridium</taxon>
    </lineage>
</organism>
<feature type="domain" description="Radical SAM core" evidence="7">
    <location>
        <begin position="70"/>
        <end position="299"/>
    </location>
</feature>
<dbReference type="SFLD" id="SFLDF00301">
    <property type="entry name" value="2-iminoacetate_synthase_(ThiH)"/>
    <property type="match status" value="1"/>
</dbReference>
<dbReference type="SFLD" id="SFLDG01060">
    <property type="entry name" value="BATS_domain_containing"/>
    <property type="match status" value="1"/>
</dbReference>
<dbReference type="InterPro" id="IPR007197">
    <property type="entry name" value="rSAM"/>
</dbReference>
<dbReference type="PANTHER" id="PTHR43583">
    <property type="entry name" value="2-IMINOACETATE SYNTHASE"/>
    <property type="match status" value="1"/>
</dbReference>
<proteinExistence type="predicted"/>
<evidence type="ECO:0000256" key="6">
    <source>
        <dbReference type="ARBA" id="ARBA00023014"/>
    </source>
</evidence>
<reference evidence="8 9" key="1">
    <citation type="submission" date="2010-08" db="EMBL/GenBank/DDBJ databases">
        <title>Complete sequence of Clostridium cellulovorans 743B.</title>
        <authorList>
            <consortium name="US DOE Joint Genome Institute"/>
            <person name="Lucas S."/>
            <person name="Copeland A."/>
            <person name="Lapidus A."/>
            <person name="Cheng J.-F."/>
            <person name="Bruce D."/>
            <person name="Goodwin L."/>
            <person name="Pitluck S."/>
            <person name="Chertkov O."/>
            <person name="Detter J.C."/>
            <person name="Han C."/>
            <person name="Tapia R."/>
            <person name="Land M."/>
            <person name="Hauser L."/>
            <person name="Chang Y.-J."/>
            <person name="Jeffries C."/>
            <person name="Kyrpides N."/>
            <person name="Ivanova N."/>
            <person name="Mikhailova N."/>
            <person name="Hemme C.L."/>
            <person name="Woyke T."/>
        </authorList>
    </citation>
    <scope>NUCLEOTIDE SEQUENCE [LARGE SCALE GENOMIC DNA]</scope>
    <source>
        <strain evidence="9">ATCC 35296 / DSM 3052 / OCM 3 / 743B</strain>
    </source>
</reference>
<evidence type="ECO:0000256" key="3">
    <source>
        <dbReference type="ARBA" id="ARBA00022691"/>
    </source>
</evidence>
<dbReference type="GO" id="GO:0009228">
    <property type="term" value="P:thiamine biosynthetic process"/>
    <property type="evidence" value="ECO:0007669"/>
    <property type="project" value="InterPro"/>
</dbReference>
<dbReference type="HOGENOM" id="CLU_046249_1_0_9"/>
<keyword evidence="5" id="KW-0408">Iron</keyword>
<evidence type="ECO:0000256" key="5">
    <source>
        <dbReference type="ARBA" id="ARBA00023004"/>
    </source>
</evidence>
<dbReference type="GO" id="GO:0005506">
    <property type="term" value="F:iron ion binding"/>
    <property type="evidence" value="ECO:0007669"/>
    <property type="project" value="InterPro"/>
</dbReference>
<name>D9SRT8_CLOC7</name>
<sequence>MSFYNKYLTYKDFDFDSFFEKVTDNDVIRSINAEFPTELDYLTLLSAKASAHLEAMAQKANRLTTSNFGKTINIFTPLYLSNICTNHCVYCGFNTSNHIPRKKLSLEEVEIEGKAISEEGFGHVVILTGDARAVTPVSYIADCARVLKKYLHSIAVEVYSLTIEEYEELVAAGVDSFTMFQEVYNEDLYPKLHPKGPKSDYHFRLDAPERACKAKMHNVNIGALLGLDSWQKESFFTGLHGKYLQDNYPGTDIAISLPRIRPHAGNPFMPKGVDDKSLVQAMTALRIFMPRCGITISTRETPSFRENIIGLGVTKMSAGSITEVGGHAVKEEESVPQFEISDDRGLEEFSKVIINRGYQPILKDWEVLI</sequence>
<evidence type="ECO:0000256" key="4">
    <source>
        <dbReference type="ARBA" id="ARBA00022723"/>
    </source>
</evidence>
<keyword evidence="3" id="KW-0949">S-adenosyl-L-methionine</keyword>
<protein>
    <submittedName>
        <fullName evidence="8">Thiazole biosynthesis protein ThiH</fullName>
    </submittedName>
</protein>
<keyword evidence="9" id="KW-1185">Reference proteome</keyword>
<dbReference type="Gene3D" id="3.20.20.70">
    <property type="entry name" value="Aldolase class I"/>
    <property type="match status" value="1"/>
</dbReference>
<dbReference type="AlphaFoldDB" id="D9SRT8"/>
<dbReference type="SMART" id="SM00876">
    <property type="entry name" value="BATS"/>
    <property type="match status" value="1"/>
</dbReference>
<dbReference type="RefSeq" id="WP_010074764.1">
    <property type="nucleotide sequence ID" value="NC_014393.1"/>
</dbReference>
<gene>
    <name evidence="8" type="ordered locus">Clocel_0684</name>
</gene>
<dbReference type="PROSITE" id="PS51918">
    <property type="entry name" value="RADICAL_SAM"/>
    <property type="match status" value="1"/>
</dbReference>
<dbReference type="GO" id="GO:0003824">
    <property type="term" value="F:catalytic activity"/>
    <property type="evidence" value="ECO:0007669"/>
    <property type="project" value="InterPro"/>
</dbReference>
<dbReference type="InterPro" id="IPR034428">
    <property type="entry name" value="ThiH/NoCL/HydG-like"/>
</dbReference>
<dbReference type="Pfam" id="PF04055">
    <property type="entry name" value="Radical_SAM"/>
    <property type="match status" value="1"/>
</dbReference>
<dbReference type="OrthoDB" id="9801120at2"/>
<evidence type="ECO:0000256" key="1">
    <source>
        <dbReference type="ARBA" id="ARBA00001966"/>
    </source>
</evidence>
<dbReference type="InterPro" id="IPR010722">
    <property type="entry name" value="BATS_dom"/>
</dbReference>
<evidence type="ECO:0000259" key="7">
    <source>
        <dbReference type="PROSITE" id="PS51918"/>
    </source>
</evidence>
<dbReference type="EMBL" id="CP002160">
    <property type="protein sequence ID" value="ADL50455.1"/>
    <property type="molecule type" value="Genomic_DNA"/>
</dbReference>
<dbReference type="CDD" id="cd01335">
    <property type="entry name" value="Radical_SAM"/>
    <property type="match status" value="1"/>
</dbReference>
<accession>D9SRT8</accession>
<dbReference type="SUPFAM" id="SSF102114">
    <property type="entry name" value="Radical SAM enzymes"/>
    <property type="match status" value="1"/>
</dbReference>
<keyword evidence="2" id="KW-0004">4Fe-4S</keyword>
<dbReference type="InterPro" id="IPR013785">
    <property type="entry name" value="Aldolase_TIM"/>
</dbReference>
<dbReference type="eggNOG" id="COG0502">
    <property type="taxonomic scope" value="Bacteria"/>
</dbReference>
<keyword evidence="6" id="KW-0411">Iron-sulfur</keyword>
<dbReference type="InterPro" id="IPR012726">
    <property type="entry name" value="ThiH"/>
</dbReference>
<evidence type="ECO:0000313" key="9">
    <source>
        <dbReference type="Proteomes" id="UP000002730"/>
    </source>
</evidence>
<dbReference type="PANTHER" id="PTHR43583:SF1">
    <property type="entry name" value="2-IMINOACETATE SYNTHASE"/>
    <property type="match status" value="1"/>
</dbReference>
<dbReference type="GO" id="GO:0051539">
    <property type="term" value="F:4 iron, 4 sulfur cluster binding"/>
    <property type="evidence" value="ECO:0007669"/>
    <property type="project" value="UniProtKB-KW"/>
</dbReference>
<keyword evidence="4" id="KW-0479">Metal-binding</keyword>
<dbReference type="Pfam" id="PF06968">
    <property type="entry name" value="BATS"/>
    <property type="match status" value="1"/>
</dbReference>
<dbReference type="SFLD" id="SFLDG01081">
    <property type="entry name" value="cleavage_of_the_Ca-Cb_bond_in"/>
    <property type="match status" value="1"/>
</dbReference>
<dbReference type="InterPro" id="IPR058240">
    <property type="entry name" value="rSAM_sf"/>
</dbReference>
<dbReference type="SFLD" id="SFLDS00029">
    <property type="entry name" value="Radical_SAM"/>
    <property type="match status" value="1"/>
</dbReference>
<dbReference type="KEGG" id="ccb:Clocel_0684"/>
<dbReference type="NCBIfam" id="TIGR02351">
    <property type="entry name" value="thiH"/>
    <property type="match status" value="1"/>
</dbReference>